<sequence>MSNHSYLKRILIGILILLSLSLTLLFHTIFFKPLTLGLFYEKMFWESVLDDPEYLTSLGVLNGFGINGYQRKLTDISIEKQNRDLEKAKKNLETLLSYGKEGLSGQELLSFEILEWSLRLKVSGERFLFHDYPANQLFGVQSQLPTFLATQHPIQNSQDVENFIARLDAVPQKIDQLLEGILYRDKNGTLPPDFILDRLISEVKGFTEGPAKKNLLYAALERKIGKLDSISKETKDRYLNQAEQSIQSGIYPAYSKLLNLFLEQKKHSDSKAGVWKLPDGDSYYSQELKKHTTTDLPPEEIHKIGLSEVARIQNEMKTILKSVGKNQPIPISMAELRKDPRFLFPDTEEGKLQALEEYKRILKESEDKTKPLFLRMPKSKVEVERIPVFKEKTAPGAYYDEPALDGSRPGVFYANLRDTKEIPKFGMNTLTYHEAIPGHHLQIAIMQELKGLPRFRNTITFTAYVEGWALYAERLAKDYEFFTDPYADLGRLQAELFRAVRLVVDTGLHYKRWSREQAISYMMTNTGMAPKDVTAEIERYIVYPGQACSYKLGMLKILELREKVRAHQKEKFDIQKFHSVVLDSGSLPLTILENLVQTELLNETK</sequence>
<comment type="caution">
    <text evidence="1">The sequence shown here is derived from an EMBL/GenBank/DDBJ whole genome shotgun (WGS) entry which is preliminary data.</text>
</comment>
<dbReference type="AlphaFoldDB" id="A0A7I0IQB5"/>
<evidence type="ECO:0000313" key="1">
    <source>
        <dbReference type="EMBL" id="TGL84909.1"/>
    </source>
</evidence>
<evidence type="ECO:0000313" key="2">
    <source>
        <dbReference type="Proteomes" id="UP000297613"/>
    </source>
</evidence>
<name>A0A7I0IQB5_9LEPT</name>
<organism evidence="1 2">
    <name type="scientific">Leptospira yasudae</name>
    <dbReference type="NCBI Taxonomy" id="2202201"/>
    <lineage>
        <taxon>Bacteria</taxon>
        <taxon>Pseudomonadati</taxon>
        <taxon>Spirochaetota</taxon>
        <taxon>Spirochaetia</taxon>
        <taxon>Leptospirales</taxon>
        <taxon>Leptospiraceae</taxon>
        <taxon>Leptospira</taxon>
    </lineage>
</organism>
<dbReference type="PANTHER" id="PTHR33361:SF2">
    <property type="entry name" value="DUF885 DOMAIN-CONTAINING PROTEIN"/>
    <property type="match status" value="1"/>
</dbReference>
<dbReference type="RefSeq" id="WP_135572750.1">
    <property type="nucleotide sequence ID" value="NZ_RQGL01000024.1"/>
</dbReference>
<gene>
    <name evidence="1" type="ORF">EHQ83_08940</name>
</gene>
<protein>
    <submittedName>
        <fullName evidence="1">DUF885 domain-containing protein</fullName>
    </submittedName>
</protein>
<dbReference type="Pfam" id="PF05960">
    <property type="entry name" value="DUF885"/>
    <property type="match status" value="1"/>
</dbReference>
<proteinExistence type="predicted"/>
<dbReference type="InterPro" id="IPR010281">
    <property type="entry name" value="DUF885"/>
</dbReference>
<dbReference type="PANTHER" id="PTHR33361">
    <property type="entry name" value="GLR0591 PROTEIN"/>
    <property type="match status" value="1"/>
</dbReference>
<accession>A0A7I0IQB5</accession>
<dbReference type="EMBL" id="RQGM01000033">
    <property type="protein sequence ID" value="TGL84909.1"/>
    <property type="molecule type" value="Genomic_DNA"/>
</dbReference>
<reference evidence="1 2" key="1">
    <citation type="journal article" date="2019" name="PLoS Negl. Trop. Dis.">
        <title>Revisiting the worldwide diversity of Leptospira species in the environment.</title>
        <authorList>
            <person name="Vincent A.T."/>
            <person name="Schiettekatte O."/>
            <person name="Bourhy P."/>
            <person name="Veyrier F.J."/>
            <person name="Picardeau M."/>
        </authorList>
    </citation>
    <scope>NUCLEOTIDE SEQUENCE [LARGE SCALE GENOMIC DNA]</scope>
    <source>
        <strain evidence="1 2">201702445</strain>
    </source>
</reference>
<dbReference type="Proteomes" id="UP000297613">
    <property type="component" value="Unassembled WGS sequence"/>
</dbReference>